<dbReference type="InterPro" id="IPR041474">
    <property type="entry name" value="NicS_C"/>
</dbReference>
<reference evidence="4 5" key="1">
    <citation type="submission" date="2019-08" db="EMBL/GenBank/DDBJ databases">
        <title>Paraburkholderia sp. DCY113.</title>
        <authorList>
            <person name="Kang J."/>
        </authorList>
    </citation>
    <scope>NUCLEOTIDE SEQUENCE [LARGE SCALE GENOMIC DNA]</scope>
    <source>
        <strain evidence="4 5">DCY113</strain>
    </source>
</reference>
<evidence type="ECO:0000313" key="4">
    <source>
        <dbReference type="EMBL" id="KAA1006310.1"/>
    </source>
</evidence>
<evidence type="ECO:0000256" key="1">
    <source>
        <dbReference type="ARBA" id="ARBA00023125"/>
    </source>
</evidence>
<dbReference type="Pfam" id="PF00440">
    <property type="entry name" value="TetR_N"/>
    <property type="match status" value="1"/>
</dbReference>
<dbReference type="PROSITE" id="PS50977">
    <property type="entry name" value="HTH_TETR_2"/>
    <property type="match status" value="1"/>
</dbReference>
<dbReference type="Pfam" id="PF17938">
    <property type="entry name" value="TetR_C_29"/>
    <property type="match status" value="1"/>
</dbReference>
<dbReference type="RefSeq" id="WP_149672958.1">
    <property type="nucleotide sequence ID" value="NZ_VTUZ01000020.1"/>
</dbReference>
<dbReference type="Gene3D" id="1.10.357.10">
    <property type="entry name" value="Tetracycline Repressor, domain 2"/>
    <property type="match status" value="1"/>
</dbReference>
<sequence>MNEPKLKRDPEGTRRRILEAATQQFSTLGLAGARVDAIATAAGTNERMLYYYFESKEGLYVAVLEAMYVEFANHEVSLDLSGLQPADAIRALARSVWDYLRANPRWLSLINNENLHEGQYLARSPKLREAISPVISLLSATLARGAAAGEFRADVDAQDFYVTLVGMGYYVVSNRFTLKAFVGRDYSQPAVIEAVSTMHVEMLLSFLRPASAATPLYAASAEGFQAASGLRLSRSTP</sequence>
<organism evidence="4 5">
    <name type="scientific">Paraburkholderia panacisoli</name>
    <dbReference type="NCBI Taxonomy" id="2603818"/>
    <lineage>
        <taxon>Bacteria</taxon>
        <taxon>Pseudomonadati</taxon>
        <taxon>Pseudomonadota</taxon>
        <taxon>Betaproteobacteria</taxon>
        <taxon>Burkholderiales</taxon>
        <taxon>Burkholderiaceae</taxon>
        <taxon>Paraburkholderia</taxon>
    </lineage>
</organism>
<comment type="caution">
    <text evidence="4">The sequence shown here is derived from an EMBL/GenBank/DDBJ whole genome shotgun (WGS) entry which is preliminary data.</text>
</comment>
<dbReference type="SUPFAM" id="SSF46689">
    <property type="entry name" value="Homeodomain-like"/>
    <property type="match status" value="1"/>
</dbReference>
<evidence type="ECO:0000256" key="2">
    <source>
        <dbReference type="PROSITE-ProRule" id="PRU00335"/>
    </source>
</evidence>
<proteinExistence type="predicted"/>
<dbReference type="Proteomes" id="UP000325273">
    <property type="component" value="Unassembled WGS sequence"/>
</dbReference>
<feature type="domain" description="HTH tetR-type" evidence="3">
    <location>
        <begin position="11"/>
        <end position="71"/>
    </location>
</feature>
<dbReference type="InterPro" id="IPR050109">
    <property type="entry name" value="HTH-type_TetR-like_transc_reg"/>
</dbReference>
<keyword evidence="1 2" id="KW-0238">DNA-binding</keyword>
<dbReference type="PRINTS" id="PR00455">
    <property type="entry name" value="HTHTETR"/>
</dbReference>
<evidence type="ECO:0000259" key="3">
    <source>
        <dbReference type="PROSITE" id="PS50977"/>
    </source>
</evidence>
<evidence type="ECO:0000313" key="5">
    <source>
        <dbReference type="Proteomes" id="UP000325273"/>
    </source>
</evidence>
<name>A0A5B0GTU5_9BURK</name>
<dbReference type="GO" id="GO:0003677">
    <property type="term" value="F:DNA binding"/>
    <property type="evidence" value="ECO:0007669"/>
    <property type="project" value="UniProtKB-UniRule"/>
</dbReference>
<protein>
    <submittedName>
        <fullName evidence="4">TetR/AcrR family transcriptional regulator</fullName>
    </submittedName>
</protein>
<gene>
    <name evidence="4" type="ORF">FVF58_26850</name>
</gene>
<keyword evidence="5" id="KW-1185">Reference proteome</keyword>
<dbReference type="SUPFAM" id="SSF48498">
    <property type="entry name" value="Tetracyclin repressor-like, C-terminal domain"/>
    <property type="match status" value="1"/>
</dbReference>
<dbReference type="InterPro" id="IPR009057">
    <property type="entry name" value="Homeodomain-like_sf"/>
</dbReference>
<dbReference type="PANTHER" id="PTHR30328:SF54">
    <property type="entry name" value="HTH-TYPE TRANSCRIPTIONAL REPRESSOR SCO4008"/>
    <property type="match status" value="1"/>
</dbReference>
<dbReference type="EMBL" id="VTUZ01000020">
    <property type="protein sequence ID" value="KAA1006310.1"/>
    <property type="molecule type" value="Genomic_DNA"/>
</dbReference>
<dbReference type="PANTHER" id="PTHR30328">
    <property type="entry name" value="TRANSCRIPTIONAL REPRESSOR"/>
    <property type="match status" value="1"/>
</dbReference>
<dbReference type="InterPro" id="IPR036271">
    <property type="entry name" value="Tet_transcr_reg_TetR-rel_C_sf"/>
</dbReference>
<accession>A0A5B0GTU5</accession>
<feature type="DNA-binding region" description="H-T-H motif" evidence="2">
    <location>
        <begin position="34"/>
        <end position="53"/>
    </location>
</feature>
<dbReference type="AlphaFoldDB" id="A0A5B0GTU5"/>
<dbReference type="InterPro" id="IPR001647">
    <property type="entry name" value="HTH_TetR"/>
</dbReference>